<sequence>MEIYFVRHGETYLNKYDRMQGWADTPLTHQGRISAEKCGAYLASKGISQIVSSDLGRTIETSKIIRTQLNITKELYLMPEFRETFFGYFEGELNQNVWPKVAKSKGFETVNEFYANLKINEVMNAFHEADPQKDAEDYETFITRIKAGLEKLENTFSSDSKILVVTHGNTIRNLAYLIDPQIDCAEVVLNAAITKIALTKHEKKLLFYNQSVNL</sequence>
<dbReference type="InterPro" id="IPR013078">
    <property type="entry name" value="His_Pase_superF_clade-1"/>
</dbReference>
<feature type="active site" description="Tele-phosphohistidine intermediate" evidence="1">
    <location>
        <position position="8"/>
    </location>
</feature>
<gene>
    <name evidence="4" type="ORF">P7I34_00005</name>
</gene>
<feature type="binding site" evidence="2">
    <location>
        <position position="57"/>
    </location>
    <ligand>
        <name>substrate</name>
    </ligand>
</feature>
<dbReference type="SUPFAM" id="SSF53254">
    <property type="entry name" value="Phosphoglycerate mutase-like"/>
    <property type="match status" value="1"/>
</dbReference>
<dbReference type="Proteomes" id="UP001253851">
    <property type="component" value="Unassembled WGS sequence"/>
</dbReference>
<proteinExistence type="predicted"/>
<feature type="binding site" evidence="2">
    <location>
        <begin position="168"/>
        <end position="169"/>
    </location>
    <ligand>
        <name>substrate</name>
    </ligand>
</feature>
<evidence type="ECO:0000313" key="5">
    <source>
        <dbReference type="Proteomes" id="UP001253851"/>
    </source>
</evidence>
<dbReference type="InterPro" id="IPR029033">
    <property type="entry name" value="His_PPase_superfam"/>
</dbReference>
<dbReference type="SMART" id="SM00855">
    <property type="entry name" value="PGAM"/>
    <property type="match status" value="1"/>
</dbReference>
<name>A0ABD5FFX1_ENTCA</name>
<evidence type="ECO:0000256" key="1">
    <source>
        <dbReference type="PIRSR" id="PIRSR613078-1"/>
    </source>
</evidence>
<evidence type="ECO:0000313" key="4">
    <source>
        <dbReference type="EMBL" id="MDT2981022.1"/>
    </source>
</evidence>
<dbReference type="RefSeq" id="WP_086294712.1">
    <property type="nucleotide sequence ID" value="NZ_CP119393.1"/>
</dbReference>
<dbReference type="Pfam" id="PF00300">
    <property type="entry name" value="His_Phos_1"/>
    <property type="match status" value="1"/>
</dbReference>
<protein>
    <submittedName>
        <fullName evidence="4">Histidine phosphatase family protein</fullName>
    </submittedName>
</protein>
<feature type="site" description="Transition state stabilizer" evidence="3">
    <location>
        <position position="167"/>
    </location>
</feature>
<dbReference type="Gene3D" id="3.40.50.1240">
    <property type="entry name" value="Phosphoglycerate mutase-like"/>
    <property type="match status" value="1"/>
</dbReference>
<dbReference type="AlphaFoldDB" id="A0ABD5FFX1"/>
<dbReference type="CDD" id="cd07067">
    <property type="entry name" value="HP_PGM_like"/>
    <property type="match status" value="1"/>
</dbReference>
<dbReference type="InterPro" id="IPR050275">
    <property type="entry name" value="PGM_Phosphatase"/>
</dbReference>
<dbReference type="PANTHER" id="PTHR48100:SF9">
    <property type="entry name" value="PHOSPHOGLYCERATE MUTASE 2 PARALOG"/>
    <property type="match status" value="1"/>
</dbReference>
<evidence type="ECO:0000256" key="3">
    <source>
        <dbReference type="PIRSR" id="PIRSR613078-3"/>
    </source>
</evidence>
<feature type="binding site" evidence="2">
    <location>
        <begin position="7"/>
        <end position="14"/>
    </location>
    <ligand>
        <name>substrate</name>
    </ligand>
</feature>
<organism evidence="4 5">
    <name type="scientific">Enterococcus casseliflavus</name>
    <name type="common">Enterococcus flavescens</name>
    <dbReference type="NCBI Taxonomy" id="37734"/>
    <lineage>
        <taxon>Bacteria</taxon>
        <taxon>Bacillati</taxon>
        <taxon>Bacillota</taxon>
        <taxon>Bacilli</taxon>
        <taxon>Lactobacillales</taxon>
        <taxon>Enterococcaceae</taxon>
        <taxon>Enterococcus</taxon>
    </lineage>
</organism>
<evidence type="ECO:0000256" key="2">
    <source>
        <dbReference type="PIRSR" id="PIRSR613078-2"/>
    </source>
</evidence>
<accession>A0ABD5FFX1</accession>
<reference evidence="4 5" key="1">
    <citation type="submission" date="2023-03" db="EMBL/GenBank/DDBJ databases">
        <authorList>
            <person name="Shen W."/>
            <person name="Cai J."/>
        </authorList>
    </citation>
    <scope>NUCLEOTIDE SEQUENCE [LARGE SCALE GENOMIC DNA]</scope>
    <source>
        <strain evidence="4 5">B516</strain>
    </source>
</reference>
<dbReference type="EMBL" id="JARQDZ010000001">
    <property type="protein sequence ID" value="MDT2981022.1"/>
    <property type="molecule type" value="Genomic_DNA"/>
</dbReference>
<feature type="active site" description="Proton donor/acceptor" evidence="1">
    <location>
        <position position="83"/>
    </location>
</feature>
<dbReference type="PANTHER" id="PTHR48100">
    <property type="entry name" value="BROAD-SPECIFICITY PHOSPHATASE YOR283W-RELATED"/>
    <property type="match status" value="1"/>
</dbReference>
<comment type="caution">
    <text evidence="4">The sequence shown here is derived from an EMBL/GenBank/DDBJ whole genome shotgun (WGS) entry which is preliminary data.</text>
</comment>